<dbReference type="EMBL" id="CP016379">
    <property type="protein sequence ID" value="AZR74212.1"/>
    <property type="molecule type" value="Genomic_DNA"/>
</dbReference>
<evidence type="ECO:0000313" key="2">
    <source>
        <dbReference type="Proteomes" id="UP000267250"/>
    </source>
</evidence>
<dbReference type="RefSeq" id="WP_127017568.1">
    <property type="nucleotide sequence ID" value="NZ_CP016379.1"/>
</dbReference>
<proteinExistence type="predicted"/>
<dbReference type="KEGG" id="aft:BBF96_12870"/>
<reference evidence="1 2" key="1">
    <citation type="submission" date="2016-07" db="EMBL/GenBank/DDBJ databases">
        <title>Genome and transcriptome analysis of iron-reducing fermentative bacteria Anoxybacter fermentans.</title>
        <authorList>
            <person name="Zeng X."/>
            <person name="Shao Z."/>
        </authorList>
    </citation>
    <scope>NUCLEOTIDE SEQUENCE [LARGE SCALE GENOMIC DNA]</scope>
    <source>
        <strain evidence="1 2">DY22613</strain>
    </source>
</reference>
<keyword evidence="2" id="KW-1185">Reference proteome</keyword>
<dbReference type="OrthoDB" id="1910906at2"/>
<protein>
    <submittedName>
        <fullName evidence="1">Uncharacterized protein</fullName>
    </submittedName>
</protein>
<accession>A0A3S9T1B5</accession>
<gene>
    <name evidence="1" type="ORF">BBF96_12870</name>
</gene>
<dbReference type="AlphaFoldDB" id="A0A3S9T1B5"/>
<dbReference type="Proteomes" id="UP000267250">
    <property type="component" value="Chromosome"/>
</dbReference>
<organism evidence="1 2">
    <name type="scientific">Anoxybacter fermentans</name>
    <dbReference type="NCBI Taxonomy" id="1323375"/>
    <lineage>
        <taxon>Bacteria</taxon>
        <taxon>Bacillati</taxon>
        <taxon>Bacillota</taxon>
        <taxon>Clostridia</taxon>
        <taxon>Halanaerobiales</taxon>
        <taxon>Anoxybacter</taxon>
    </lineage>
</organism>
<evidence type="ECO:0000313" key="1">
    <source>
        <dbReference type="EMBL" id="AZR74212.1"/>
    </source>
</evidence>
<name>A0A3S9T1B5_9FIRM</name>
<sequence>MKTHLIARYFYSPICPESFVTLDRLKVLFKNHDVFYFESFNTVQDKFETNFPWFPEEKKVIDTVEGNGEKPLLYGKLFIEGKEIKGFPPSPKSLENFFKEYGLKWDSKLYPFEYNLVKKRRWKCNREDFFFQSYSDNLSLDVCYICTKYHQKKISTAKRNGNIMKKVNIYFCMIN</sequence>